<evidence type="ECO:0000256" key="5">
    <source>
        <dbReference type="ARBA" id="ARBA00037974"/>
    </source>
</evidence>
<gene>
    <name evidence="7" type="ORF">JYK00_01565</name>
</gene>
<keyword evidence="8" id="KW-1185">Reference proteome</keyword>
<keyword evidence="3" id="KW-0663">Pyridoxal phosphate</keyword>
<proteinExistence type="inferred from homology"/>
<evidence type="ECO:0000313" key="7">
    <source>
        <dbReference type="EMBL" id="QTA38255.1"/>
    </source>
</evidence>
<dbReference type="InterPro" id="IPR004839">
    <property type="entry name" value="Aminotransferase_I/II_large"/>
</dbReference>
<dbReference type="SUPFAM" id="SSF53383">
    <property type="entry name" value="PLP-dependent transferases"/>
    <property type="match status" value="1"/>
</dbReference>
<dbReference type="InterPro" id="IPR051798">
    <property type="entry name" value="Class-II_PLP-Dep_Aminotrans"/>
</dbReference>
<dbReference type="Proteomes" id="UP000671862">
    <property type="component" value="Chromosome"/>
</dbReference>
<evidence type="ECO:0000259" key="6">
    <source>
        <dbReference type="Pfam" id="PF00155"/>
    </source>
</evidence>
<accession>A0ABX7S8U8</accession>
<dbReference type="GO" id="GO:0008483">
    <property type="term" value="F:transaminase activity"/>
    <property type="evidence" value="ECO:0007669"/>
    <property type="project" value="UniProtKB-KW"/>
</dbReference>
<organism evidence="7 8">
    <name type="scientific">Thermosipho ferrireducens</name>
    <dbReference type="NCBI Taxonomy" id="2571116"/>
    <lineage>
        <taxon>Bacteria</taxon>
        <taxon>Thermotogati</taxon>
        <taxon>Thermotogota</taxon>
        <taxon>Thermotogae</taxon>
        <taxon>Thermotogales</taxon>
        <taxon>Fervidobacteriaceae</taxon>
        <taxon>Thermosipho</taxon>
    </lineage>
</organism>
<dbReference type="EC" id="4.4.1.13" evidence="2"/>
<evidence type="ECO:0000313" key="8">
    <source>
        <dbReference type="Proteomes" id="UP000671862"/>
    </source>
</evidence>
<dbReference type="RefSeq" id="WP_207566974.1">
    <property type="nucleotide sequence ID" value="NZ_CP071446.1"/>
</dbReference>
<feature type="domain" description="Aminotransferase class I/classII large" evidence="6">
    <location>
        <begin position="35"/>
        <end position="375"/>
    </location>
</feature>
<dbReference type="EMBL" id="CP071446">
    <property type="protein sequence ID" value="QTA38255.1"/>
    <property type="molecule type" value="Genomic_DNA"/>
</dbReference>
<dbReference type="InterPro" id="IPR015424">
    <property type="entry name" value="PyrdxlP-dep_Trfase"/>
</dbReference>
<evidence type="ECO:0000256" key="4">
    <source>
        <dbReference type="ARBA" id="ARBA00023239"/>
    </source>
</evidence>
<dbReference type="Gene3D" id="3.40.640.10">
    <property type="entry name" value="Type I PLP-dependent aspartate aminotransferase-like (Major domain)"/>
    <property type="match status" value="1"/>
</dbReference>
<keyword evidence="7" id="KW-0808">Transferase</keyword>
<dbReference type="PANTHER" id="PTHR43525">
    <property type="entry name" value="PROTEIN MALY"/>
    <property type="match status" value="1"/>
</dbReference>
<evidence type="ECO:0000256" key="2">
    <source>
        <dbReference type="ARBA" id="ARBA00012224"/>
    </source>
</evidence>
<evidence type="ECO:0000256" key="3">
    <source>
        <dbReference type="ARBA" id="ARBA00022898"/>
    </source>
</evidence>
<dbReference type="NCBIfam" id="TIGR04350">
    <property type="entry name" value="C_S_lyase_PatB"/>
    <property type="match status" value="1"/>
</dbReference>
<dbReference type="InterPro" id="IPR027619">
    <property type="entry name" value="C-S_lyase_PatB-like"/>
</dbReference>
<sequence>MFNFDRIPDRSGTNSFKWDWKWRGKSSEILPMWVADMDFEAPPEVIAAIMDRAKHGVYGYTFYPQSYFESIINWFDSMHDYKIKREWILTIPGVVPGISFAIQAFTLPGDGIIVQPPVYSPFYKVISELGRKIILNPLKERNGYYEMDFENLLNIIDDRTKMLILCSPHNPVGRVWRKEELLELGKICLKHNILVVSDEIHCDIVYSPHKHTVFSSLSKEISDISLVLTAPSKTFNIAGLQMGNAIIPNFELRKRYKALLKSHHLVMSNLFGIVATEVAYKYGKQWLEELLVYLKGNVDFVQAFLQKNIPEVRLTIPEGTFLLWLDFRQFREDINKMLLSNNLWLSDGNEFGFGGKGFQRMNIATSRDIIKKAMNIIKSTVESVKKV</sequence>
<keyword evidence="4" id="KW-0456">Lyase</keyword>
<evidence type="ECO:0000256" key="1">
    <source>
        <dbReference type="ARBA" id="ARBA00001933"/>
    </source>
</evidence>
<dbReference type="CDD" id="cd00609">
    <property type="entry name" value="AAT_like"/>
    <property type="match status" value="1"/>
</dbReference>
<dbReference type="Gene3D" id="3.90.1150.10">
    <property type="entry name" value="Aspartate Aminotransferase, domain 1"/>
    <property type="match status" value="1"/>
</dbReference>
<comment type="similarity">
    <text evidence="5">Belongs to the class-II pyridoxal-phosphate-dependent aminotransferase family. MalY/PatB cystathionine beta-lyase subfamily.</text>
</comment>
<protein>
    <recommendedName>
        <fullName evidence="2">cysteine-S-conjugate beta-lyase</fullName>
        <ecNumber evidence="2">4.4.1.13</ecNumber>
    </recommendedName>
</protein>
<keyword evidence="7" id="KW-0032">Aminotransferase</keyword>
<name>A0ABX7S8U8_9BACT</name>
<dbReference type="InterPro" id="IPR015421">
    <property type="entry name" value="PyrdxlP-dep_Trfase_major"/>
</dbReference>
<reference evidence="7 8" key="1">
    <citation type="submission" date="2021-03" db="EMBL/GenBank/DDBJ databases">
        <title>Thermosipho ferrireducens sp.nov., an anaerobic thermophilic iron-reducing bacterium isolated from a deep-sea hydrothermal sulfide deposits.</title>
        <authorList>
            <person name="Zeng X."/>
            <person name="Chen Y."/>
            <person name="Shao Z."/>
        </authorList>
    </citation>
    <scope>NUCLEOTIDE SEQUENCE [LARGE SCALE GENOMIC DNA]</scope>
    <source>
        <strain evidence="7 8">JL129W03</strain>
    </source>
</reference>
<dbReference type="PANTHER" id="PTHR43525:SF1">
    <property type="entry name" value="PROTEIN MALY"/>
    <property type="match status" value="1"/>
</dbReference>
<dbReference type="InterPro" id="IPR015422">
    <property type="entry name" value="PyrdxlP-dep_Trfase_small"/>
</dbReference>
<comment type="cofactor">
    <cofactor evidence="1">
        <name>pyridoxal 5'-phosphate</name>
        <dbReference type="ChEBI" id="CHEBI:597326"/>
    </cofactor>
</comment>
<dbReference type="Pfam" id="PF00155">
    <property type="entry name" value="Aminotran_1_2"/>
    <property type="match status" value="1"/>
</dbReference>